<accession>A0AC61RIU7</accession>
<organism evidence="1 2">
    <name type="scientific">Lepagella muris</name>
    <dbReference type="NCBI Taxonomy" id="3032870"/>
    <lineage>
        <taxon>Bacteria</taxon>
        <taxon>Pseudomonadati</taxon>
        <taxon>Bacteroidota</taxon>
        <taxon>Bacteroidia</taxon>
        <taxon>Bacteroidales</taxon>
        <taxon>Muribaculaceae</taxon>
        <taxon>Lepagella</taxon>
    </lineage>
</organism>
<name>A0AC61RIU7_9BACT</name>
<dbReference type="EMBL" id="SRYB01000021">
    <property type="protein sequence ID" value="TGY77709.1"/>
    <property type="molecule type" value="Genomic_DNA"/>
</dbReference>
<proteinExistence type="predicted"/>
<reference evidence="1" key="1">
    <citation type="submission" date="2019-04" db="EMBL/GenBank/DDBJ databases">
        <title>Microbes associate with the intestines of laboratory mice.</title>
        <authorList>
            <person name="Navarre W."/>
            <person name="Wong E."/>
            <person name="Huang K."/>
            <person name="Tropini C."/>
            <person name="Ng K."/>
            <person name="Yu B."/>
        </authorList>
    </citation>
    <scope>NUCLEOTIDE SEQUENCE</scope>
    <source>
        <strain evidence="1">NM04_E33</strain>
    </source>
</reference>
<protein>
    <submittedName>
        <fullName evidence="1">Sialate O-acetylesterase</fullName>
    </submittedName>
</protein>
<evidence type="ECO:0000313" key="1">
    <source>
        <dbReference type="EMBL" id="TGY77709.1"/>
    </source>
</evidence>
<gene>
    <name evidence="1" type="ORF">E5331_13465</name>
</gene>
<keyword evidence="2" id="KW-1185">Reference proteome</keyword>
<comment type="caution">
    <text evidence="1">The sequence shown here is derived from an EMBL/GenBank/DDBJ whole genome shotgun (WGS) entry which is preliminary data.</text>
</comment>
<evidence type="ECO:0000313" key="2">
    <source>
        <dbReference type="Proteomes" id="UP000306319"/>
    </source>
</evidence>
<sequence>MKPSKIILPAFLALAFSSNAKIELPNIFTDNMVIQADTMAAIWGKATPGSTVTAEGSWGESASAKTGKDGKWRLTLKTPAPSFTPTEIKITDKSDNDTRTLGNVLAGEVWLASGQSNMEMPMRGFWHQPVEGAGEQVMFSRSLGKGIRFINVPKAASYEPQDNFNGSWMECTPSTTSEFSALGWYFATALRDIIDVPVGIISCAYGGSKVEGWLPAGIIAKYPDRNLEAEKNNPDMGEWERINVMYNAMLLPVAGYTVRGFLWNQGESNVGGHDYYPTRQTEMVHHWRDLWQNPSIPFYFVELPGWEYGGPDKTEAALFREAQHKGADTADGRYIVCTSDLVYPDEVNDIHARNKRPIGQRMAAAAATYSYGIPGIPHTYPTFKEMENHGEYALITFDNAWSGLSPNENIEGFEVAGEDRVFHPAKAEIDLSKLSVKVSSPDVKDIKSVRYCFKNFAIGKLHDNYGMPVVPFRTDNWDM</sequence>
<dbReference type="Proteomes" id="UP000306319">
    <property type="component" value="Unassembled WGS sequence"/>
</dbReference>